<evidence type="ECO:0008006" key="3">
    <source>
        <dbReference type="Google" id="ProtNLM"/>
    </source>
</evidence>
<feature type="compositionally biased region" description="Basic and acidic residues" evidence="1">
    <location>
        <begin position="243"/>
        <end position="252"/>
    </location>
</feature>
<gene>
    <name evidence="2" type="ORF">MSIBF_A1680016</name>
</gene>
<dbReference type="Gene3D" id="3.40.50.10900">
    <property type="entry name" value="PAC-like subunit"/>
    <property type="match status" value="1"/>
</dbReference>
<protein>
    <recommendedName>
        <fullName evidence="3">Proteasome assembly chaperone family protein</fullName>
    </recommendedName>
</protein>
<feature type="region of interest" description="Disordered" evidence="1">
    <location>
        <begin position="243"/>
        <end position="262"/>
    </location>
</feature>
<evidence type="ECO:0000313" key="2">
    <source>
        <dbReference type="EMBL" id="CEG11785.1"/>
    </source>
</evidence>
<dbReference type="PANTHER" id="PTHR35610:SF7">
    <property type="entry name" value="3-ISOPROPYLMALATE DEHYDRATASE"/>
    <property type="match status" value="1"/>
</dbReference>
<organism evidence="2">
    <name type="scientific">groundwater metagenome</name>
    <dbReference type="NCBI Taxonomy" id="717931"/>
    <lineage>
        <taxon>unclassified sequences</taxon>
        <taxon>metagenomes</taxon>
        <taxon>ecological metagenomes</taxon>
    </lineage>
</organism>
<dbReference type="PANTHER" id="PTHR35610">
    <property type="entry name" value="3-ISOPROPYLMALATE DEHYDRATASE-RELATED"/>
    <property type="match status" value="1"/>
</dbReference>
<dbReference type="SUPFAM" id="SSF159659">
    <property type="entry name" value="Cgl1923-like"/>
    <property type="match status" value="1"/>
</dbReference>
<dbReference type="Pfam" id="PF09754">
    <property type="entry name" value="PAC2"/>
    <property type="match status" value="1"/>
</dbReference>
<reference evidence="2" key="1">
    <citation type="submission" date="2014-09" db="EMBL/GenBank/DDBJ databases">
        <authorList>
            <person name="Probst J Alexander"/>
        </authorList>
    </citation>
    <scope>NUCLEOTIDE SEQUENCE</scope>
</reference>
<dbReference type="InterPro" id="IPR019151">
    <property type="entry name" value="Proteasome_assmbl_chaperone_2"/>
</dbReference>
<accession>A0A098E9X0</accession>
<name>A0A098E9X0_9ZZZZ</name>
<evidence type="ECO:0000256" key="1">
    <source>
        <dbReference type="SAM" id="MobiDB-lite"/>
    </source>
</evidence>
<sequence>MEDVIVKIEKKLPKLKDAIMIAGFPGIGFVGKICVDQLVEDLKPVKFATVYSPFFPPQIIVNFDGTVRVPQNEIYYWKNKAGKHDLILATGDFQGVTGDSQYKISEAIIEVAKNANVQRVYTLGGLGTGAIPKKPKIFGAATSKALIEELKKQHIEFRPGGGIFGAAGLITGMCVLNKIDGVCLMGETQGEFLDAKASEAVLKLIAQILEIKINFEAFGKKVAETEKNINEIKKMIEEQKKQFEQSTQKHEYSNAPPLTYIQ</sequence>
<dbReference type="InterPro" id="IPR004426">
    <property type="entry name" value="MJ1210-like"/>
</dbReference>
<dbReference type="EMBL" id="CCXY01000077">
    <property type="protein sequence ID" value="CEG11785.1"/>
    <property type="molecule type" value="Genomic_DNA"/>
</dbReference>
<dbReference type="AlphaFoldDB" id="A0A098E9X0"/>
<dbReference type="NCBIfam" id="TIGR00162">
    <property type="entry name" value="proteasome assembly chaperone family protein"/>
    <property type="match status" value="1"/>
</dbReference>
<dbReference type="InterPro" id="IPR038389">
    <property type="entry name" value="PSMG2_sf"/>
</dbReference>
<proteinExistence type="predicted"/>